<dbReference type="GO" id="GO:0003677">
    <property type="term" value="F:DNA binding"/>
    <property type="evidence" value="ECO:0007669"/>
    <property type="project" value="TreeGrafter"/>
</dbReference>
<dbReference type="GO" id="GO:0005634">
    <property type="term" value="C:nucleus"/>
    <property type="evidence" value="ECO:0007669"/>
    <property type="project" value="TreeGrafter"/>
</dbReference>
<dbReference type="EMBL" id="CAADRA010007431">
    <property type="protein sequence ID" value="VFU01150.1"/>
    <property type="molecule type" value="Genomic_DNA"/>
</dbReference>
<dbReference type="AlphaFoldDB" id="A0A485LSI3"/>
<dbReference type="OrthoDB" id="76498at2759"/>
<evidence type="ECO:0000313" key="4">
    <source>
        <dbReference type="Proteomes" id="UP000332933"/>
    </source>
</evidence>
<evidence type="ECO:0000259" key="1">
    <source>
        <dbReference type="Pfam" id="PF03184"/>
    </source>
</evidence>
<sequence length="108" mass="12196">MTAGYSPTNILNMDETSFFYCMSPHRSMTRNRVPGLKKNMKRITIALTTNAAGSDMIDPLFIGTAVRPRCFGDQTPTDLGFDYYAIKKGWMTSNIINLYLKVLDEKMA</sequence>
<proteinExistence type="predicted"/>
<organism evidence="3 4">
    <name type="scientific">Aphanomyces stellatus</name>
    <dbReference type="NCBI Taxonomy" id="120398"/>
    <lineage>
        <taxon>Eukaryota</taxon>
        <taxon>Sar</taxon>
        <taxon>Stramenopiles</taxon>
        <taxon>Oomycota</taxon>
        <taxon>Saprolegniomycetes</taxon>
        <taxon>Saprolegniales</taxon>
        <taxon>Verrucalvaceae</taxon>
        <taxon>Aphanomyces</taxon>
    </lineage>
</organism>
<dbReference type="PANTHER" id="PTHR19303">
    <property type="entry name" value="TRANSPOSON"/>
    <property type="match status" value="1"/>
</dbReference>
<dbReference type="InterPro" id="IPR004875">
    <property type="entry name" value="DDE_SF_endonuclease_dom"/>
</dbReference>
<evidence type="ECO:0000313" key="3">
    <source>
        <dbReference type="EMBL" id="VFU01150.1"/>
    </source>
</evidence>
<dbReference type="PANTHER" id="PTHR19303:SF73">
    <property type="entry name" value="PROTEIN PDC2"/>
    <property type="match status" value="1"/>
</dbReference>
<gene>
    <name evidence="3" type="primary">Aste57867_24511</name>
    <name evidence="2" type="ORF">As57867_024434</name>
    <name evidence="3" type="ORF">ASTE57867_24511</name>
</gene>
<name>A0A485LSI3_9STRA</name>
<protein>
    <submittedName>
        <fullName evidence="3">Aste57867_24511 protein</fullName>
    </submittedName>
</protein>
<dbReference type="Proteomes" id="UP000332933">
    <property type="component" value="Unassembled WGS sequence"/>
</dbReference>
<keyword evidence="4" id="KW-1185">Reference proteome</keyword>
<dbReference type="Pfam" id="PF03184">
    <property type="entry name" value="DDE_1"/>
    <property type="match status" value="1"/>
</dbReference>
<dbReference type="InterPro" id="IPR050863">
    <property type="entry name" value="CenT-Element_Derived"/>
</dbReference>
<evidence type="ECO:0000313" key="2">
    <source>
        <dbReference type="EMBL" id="KAF0683387.1"/>
    </source>
</evidence>
<accession>A0A485LSI3</accession>
<feature type="domain" description="DDE-1" evidence="1">
    <location>
        <begin position="41"/>
        <end position="108"/>
    </location>
</feature>
<reference evidence="3 4" key="1">
    <citation type="submission" date="2019-03" db="EMBL/GenBank/DDBJ databases">
        <authorList>
            <person name="Gaulin E."/>
            <person name="Dumas B."/>
        </authorList>
    </citation>
    <scope>NUCLEOTIDE SEQUENCE [LARGE SCALE GENOMIC DNA]</scope>
    <source>
        <strain evidence="3">CBS 568.67</strain>
    </source>
</reference>
<reference evidence="2" key="2">
    <citation type="submission" date="2019-06" db="EMBL/GenBank/DDBJ databases">
        <title>Genomics analysis of Aphanomyces spp. identifies a new class of oomycete effector associated with host adaptation.</title>
        <authorList>
            <person name="Gaulin E."/>
        </authorList>
    </citation>
    <scope>NUCLEOTIDE SEQUENCE</scope>
    <source>
        <strain evidence="2">CBS 578.67</strain>
    </source>
</reference>
<dbReference type="EMBL" id="VJMH01007405">
    <property type="protein sequence ID" value="KAF0683387.1"/>
    <property type="molecule type" value="Genomic_DNA"/>
</dbReference>